<feature type="compositionally biased region" description="Acidic residues" evidence="1">
    <location>
        <begin position="150"/>
        <end position="165"/>
    </location>
</feature>
<name>A0A6G0XMN5_9STRA</name>
<dbReference type="VEuPathDB" id="FungiDB:AeMF1_017635"/>
<keyword evidence="3" id="KW-1185">Reference proteome</keyword>
<evidence type="ECO:0000313" key="3">
    <source>
        <dbReference type="Proteomes" id="UP000481153"/>
    </source>
</evidence>
<sequence length="175" mass="19636">MAQTYLQLWIDYAASIYRLVIEAVWTAVPTDDQGSSDASNLLLGGAAYTRTASSPDLTSDTIVIIHHGSVDQFCHLGTDGVYHASLDAFCAPQTNDELIEYIDGYVGWLTSPRDEKTNDFKDHGNNTQEFIEWLEEPAEMEKTLDKNDLLDNDNQEEPQWDDESSTDDKRLLSLA</sequence>
<reference evidence="2 3" key="1">
    <citation type="submission" date="2019-07" db="EMBL/GenBank/DDBJ databases">
        <title>Genomics analysis of Aphanomyces spp. identifies a new class of oomycete effector associated with host adaptation.</title>
        <authorList>
            <person name="Gaulin E."/>
        </authorList>
    </citation>
    <scope>NUCLEOTIDE SEQUENCE [LARGE SCALE GENOMIC DNA]</scope>
    <source>
        <strain evidence="2 3">ATCC 201684</strain>
    </source>
</reference>
<comment type="caution">
    <text evidence="2">The sequence shown here is derived from an EMBL/GenBank/DDBJ whole genome shotgun (WGS) entry which is preliminary data.</text>
</comment>
<proteinExistence type="predicted"/>
<dbReference type="EMBL" id="VJMJ01000036">
    <property type="protein sequence ID" value="KAF0741645.1"/>
    <property type="molecule type" value="Genomic_DNA"/>
</dbReference>
<accession>A0A6G0XMN5</accession>
<protein>
    <submittedName>
        <fullName evidence="2">Uncharacterized protein</fullName>
    </submittedName>
</protein>
<dbReference type="AlphaFoldDB" id="A0A6G0XMN5"/>
<evidence type="ECO:0000256" key="1">
    <source>
        <dbReference type="SAM" id="MobiDB-lite"/>
    </source>
</evidence>
<organism evidence="2 3">
    <name type="scientific">Aphanomyces euteiches</name>
    <dbReference type="NCBI Taxonomy" id="100861"/>
    <lineage>
        <taxon>Eukaryota</taxon>
        <taxon>Sar</taxon>
        <taxon>Stramenopiles</taxon>
        <taxon>Oomycota</taxon>
        <taxon>Saprolegniomycetes</taxon>
        <taxon>Saprolegniales</taxon>
        <taxon>Verrucalvaceae</taxon>
        <taxon>Aphanomyces</taxon>
    </lineage>
</organism>
<gene>
    <name evidence="2" type="ORF">Ae201684_003320</name>
</gene>
<evidence type="ECO:0000313" key="2">
    <source>
        <dbReference type="EMBL" id="KAF0741645.1"/>
    </source>
</evidence>
<feature type="region of interest" description="Disordered" evidence="1">
    <location>
        <begin position="141"/>
        <end position="175"/>
    </location>
</feature>
<dbReference type="Proteomes" id="UP000481153">
    <property type="component" value="Unassembled WGS sequence"/>
</dbReference>
<feature type="compositionally biased region" description="Basic and acidic residues" evidence="1">
    <location>
        <begin position="166"/>
        <end position="175"/>
    </location>
</feature>
<dbReference type="OrthoDB" id="79438at2759"/>